<dbReference type="EMBL" id="JARBHB010000007">
    <property type="protein sequence ID" value="KAJ8880063.1"/>
    <property type="molecule type" value="Genomic_DNA"/>
</dbReference>
<organism evidence="1 2">
    <name type="scientific">Dryococelus australis</name>
    <dbReference type="NCBI Taxonomy" id="614101"/>
    <lineage>
        <taxon>Eukaryota</taxon>
        <taxon>Metazoa</taxon>
        <taxon>Ecdysozoa</taxon>
        <taxon>Arthropoda</taxon>
        <taxon>Hexapoda</taxon>
        <taxon>Insecta</taxon>
        <taxon>Pterygota</taxon>
        <taxon>Neoptera</taxon>
        <taxon>Polyneoptera</taxon>
        <taxon>Phasmatodea</taxon>
        <taxon>Verophasmatodea</taxon>
        <taxon>Anareolatae</taxon>
        <taxon>Phasmatidae</taxon>
        <taxon>Eurycanthinae</taxon>
        <taxon>Dryococelus</taxon>
    </lineage>
</organism>
<evidence type="ECO:0000313" key="2">
    <source>
        <dbReference type="Proteomes" id="UP001159363"/>
    </source>
</evidence>
<name>A0ABQ9H717_9NEOP</name>
<accession>A0ABQ9H717</accession>
<reference evidence="1 2" key="1">
    <citation type="submission" date="2023-02" db="EMBL/GenBank/DDBJ databases">
        <title>LHISI_Scaffold_Assembly.</title>
        <authorList>
            <person name="Stuart O.P."/>
            <person name="Cleave R."/>
            <person name="Magrath M.J.L."/>
            <person name="Mikheyev A.S."/>
        </authorList>
    </citation>
    <scope>NUCLEOTIDE SEQUENCE [LARGE SCALE GENOMIC DNA]</scope>
    <source>
        <strain evidence="1">Daus_M_001</strain>
        <tissue evidence="1">Leg muscle</tissue>
    </source>
</reference>
<gene>
    <name evidence="1" type="ORF">PR048_020686</name>
</gene>
<dbReference type="Proteomes" id="UP001159363">
    <property type="component" value="Chromosome 6"/>
</dbReference>
<proteinExistence type="predicted"/>
<protein>
    <submittedName>
        <fullName evidence="1">Uncharacterized protein</fullName>
    </submittedName>
</protein>
<comment type="caution">
    <text evidence="1">The sequence shown here is derived from an EMBL/GenBank/DDBJ whole genome shotgun (WGS) entry which is preliminary data.</text>
</comment>
<evidence type="ECO:0000313" key="1">
    <source>
        <dbReference type="EMBL" id="KAJ8880063.1"/>
    </source>
</evidence>
<sequence length="239" mass="26171">MARQRCCYRKSVDYCYYAGHSWQDVRITACIWRDKGVATGSQWIIVTMLAIAGRTLLASHQGEPDSIPGRVTPGFSQVEIVPDDVVGQRVFSVISRLPRLGIPALLRSHLISPSSALRTRCYELSKSLNLMRCRTSALPSSGNSLNSHSGGPGFDSLSGHPDFGFPWFSEIAPGECWDGFLTKAMADSFPNPSSLCNLHLQDHDGNTARHTRKGDEELGVRVSVARIALSHLDIDCATI</sequence>
<keyword evidence="2" id="KW-1185">Reference proteome</keyword>